<dbReference type="EMBL" id="LKST01000002">
    <property type="protein sequence ID" value="KQB84186.1"/>
    <property type="molecule type" value="Genomic_DNA"/>
</dbReference>
<keyword evidence="3" id="KW-1185">Reference proteome</keyword>
<reference evidence="2 3" key="1">
    <citation type="submission" date="2015-10" db="EMBL/GenBank/DDBJ databases">
        <title>Corynebacteirum lowii and Corynebacterium oculi species nova, derived from human clinical disease and and emended description of Corynebacterium mastiditis.</title>
        <authorList>
            <person name="Bernard K."/>
            <person name="Pacheco A.L."/>
            <person name="Mcdougall C."/>
            <person name="Burtx T."/>
            <person name="Weibe D."/>
            <person name="Tyler S."/>
            <person name="Olson A.B."/>
            <person name="Cnockaert M."/>
            <person name="Eguchi H."/>
            <person name="Kuwahara T."/>
            <person name="Nakayama-Imaohji H."/>
            <person name="Boudewijins M."/>
            <person name="Van Hoecke F."/>
            <person name="Bernier A.-M."/>
            <person name="Vandamme P."/>
        </authorList>
    </citation>
    <scope>NUCLEOTIDE SEQUENCE [LARGE SCALE GENOMIC DNA]</scope>
    <source>
        <strain evidence="2 3">NML 130210</strain>
    </source>
</reference>
<feature type="transmembrane region" description="Helical" evidence="1">
    <location>
        <begin position="31"/>
        <end position="51"/>
    </location>
</feature>
<dbReference type="STRING" id="1544416.Cocul_00983"/>
<keyword evidence="1" id="KW-0472">Membrane</keyword>
<keyword evidence="1" id="KW-0812">Transmembrane</keyword>
<evidence type="ECO:0000313" key="2">
    <source>
        <dbReference type="EMBL" id="KQB84186.1"/>
    </source>
</evidence>
<gene>
    <name evidence="2" type="ORF">Cocul_00983</name>
</gene>
<sequence length="62" mass="6147">MVAIVLFVLGLAGVIGGFLWAAAVGHTIAAIFAALLIAVGGSLITAAWAVVADKISPTSKKL</sequence>
<comment type="caution">
    <text evidence="2">The sequence shown here is derived from an EMBL/GenBank/DDBJ whole genome shotgun (WGS) entry which is preliminary data.</text>
</comment>
<evidence type="ECO:0000256" key="1">
    <source>
        <dbReference type="SAM" id="Phobius"/>
    </source>
</evidence>
<keyword evidence="1" id="KW-1133">Transmembrane helix</keyword>
<organism evidence="2 3">
    <name type="scientific">Corynebacterium oculi</name>
    <dbReference type="NCBI Taxonomy" id="1544416"/>
    <lineage>
        <taxon>Bacteria</taxon>
        <taxon>Bacillati</taxon>
        <taxon>Actinomycetota</taxon>
        <taxon>Actinomycetes</taxon>
        <taxon>Mycobacteriales</taxon>
        <taxon>Corynebacteriaceae</taxon>
        <taxon>Corynebacterium</taxon>
    </lineage>
</organism>
<evidence type="ECO:0000313" key="3">
    <source>
        <dbReference type="Proteomes" id="UP000050517"/>
    </source>
</evidence>
<dbReference type="AlphaFoldDB" id="A0A0N8VZK9"/>
<protein>
    <submittedName>
        <fullName evidence="2">Uncharacterized protein</fullName>
    </submittedName>
</protein>
<accession>A0A0N8VZK9</accession>
<dbReference type="PATRIC" id="fig|1544416.3.peg.988"/>
<proteinExistence type="predicted"/>
<name>A0A0N8VZK9_9CORY</name>
<dbReference type="Proteomes" id="UP000050517">
    <property type="component" value="Unassembled WGS sequence"/>
</dbReference>